<proteinExistence type="predicted"/>
<accession>A0A7G2C497</accession>
<feature type="domain" description="U3 small nucleolar RNA-associated protein 20" evidence="2">
    <location>
        <begin position="338"/>
        <end position="483"/>
    </location>
</feature>
<dbReference type="InterPro" id="IPR052575">
    <property type="entry name" value="SSU_processome_comp_20"/>
</dbReference>
<evidence type="ECO:0000313" key="4">
    <source>
        <dbReference type="Proteomes" id="UP000515908"/>
    </source>
</evidence>
<dbReference type="InterPro" id="IPR016024">
    <property type="entry name" value="ARM-type_fold"/>
</dbReference>
<feature type="compositionally biased region" description="Acidic residues" evidence="1">
    <location>
        <begin position="248"/>
        <end position="265"/>
    </location>
</feature>
<feature type="region of interest" description="Disordered" evidence="1">
    <location>
        <begin position="830"/>
        <end position="874"/>
    </location>
</feature>
<dbReference type="EMBL" id="LR877147">
    <property type="protein sequence ID" value="CAD2214618.1"/>
    <property type="molecule type" value="Genomic_DNA"/>
</dbReference>
<dbReference type="GO" id="GO:0032040">
    <property type="term" value="C:small-subunit processome"/>
    <property type="evidence" value="ECO:0007669"/>
    <property type="project" value="TreeGrafter"/>
</dbReference>
<evidence type="ECO:0000259" key="2">
    <source>
        <dbReference type="Pfam" id="PF20416"/>
    </source>
</evidence>
<feature type="region of interest" description="Disordered" evidence="1">
    <location>
        <begin position="472"/>
        <end position="495"/>
    </location>
</feature>
<feature type="domain" description="U3 small nucleolar RNA-associated protein 20" evidence="2">
    <location>
        <begin position="530"/>
        <end position="600"/>
    </location>
</feature>
<dbReference type="PANTHER" id="PTHR17695">
    <property type="entry name" value="SMALL SUBUNIT PROCESSOME COMPONENT 20 HOMOLOG"/>
    <property type="match status" value="1"/>
</dbReference>
<dbReference type="VEuPathDB" id="TriTrypDB:ADEAN_000206900"/>
<gene>
    <name evidence="3" type="ORF">ADEAN_000206900</name>
</gene>
<keyword evidence="4" id="KW-1185">Reference proteome</keyword>
<feature type="compositionally biased region" description="Acidic residues" evidence="1">
    <location>
        <begin position="480"/>
        <end position="489"/>
    </location>
</feature>
<name>A0A7G2C497_9TRYP</name>
<reference evidence="3 4" key="1">
    <citation type="submission" date="2020-08" db="EMBL/GenBank/DDBJ databases">
        <authorList>
            <person name="Newling K."/>
            <person name="Davey J."/>
            <person name="Forrester S."/>
        </authorList>
    </citation>
    <scope>NUCLEOTIDE SEQUENCE [LARGE SCALE GENOMIC DNA]</scope>
    <source>
        <strain evidence="4">Crithidia deanei Carvalho (ATCC PRA-265)</strain>
    </source>
</reference>
<dbReference type="SUPFAM" id="SSF48371">
    <property type="entry name" value="ARM repeat"/>
    <property type="match status" value="1"/>
</dbReference>
<dbReference type="GO" id="GO:0030686">
    <property type="term" value="C:90S preribosome"/>
    <property type="evidence" value="ECO:0007669"/>
    <property type="project" value="TreeGrafter"/>
</dbReference>
<evidence type="ECO:0000313" key="3">
    <source>
        <dbReference type="EMBL" id="CAD2214618.1"/>
    </source>
</evidence>
<dbReference type="InterPro" id="IPR046523">
    <property type="entry name" value="UTP20_dom"/>
</dbReference>
<evidence type="ECO:0000256" key="1">
    <source>
        <dbReference type="SAM" id="MobiDB-lite"/>
    </source>
</evidence>
<feature type="region of interest" description="Disordered" evidence="1">
    <location>
        <begin position="240"/>
        <end position="265"/>
    </location>
</feature>
<sequence length="1658" mass="187834">MFFLRDTEKTIRAFAAQTLKAMARYVSVSGMAAHLKHKRRAEDKLLTPAVFKNYEVLILNEVIRKEILHSFRRGIVAKDTLVRHEHMASCEILGQYFASYFPSFAALYTPNVDWNFYKNINHQQPKNRLNALAYLRKEVSHMNVRDLLRVFIPFLIAAVKDFAQGKRQLPNMTEGRAKGYCDAVLLTVSTIAEHLPWDGYHRVLTLFLSNAKLNASLRMPMLRGVVQVLNSFHFLEDSVNEEKPATVEESDHDEDDDNDVEDEDEQVRQEVMQKAKEFKRAKISRVLETDIIPQLYAYINEDEKSGKKVLGIVDGKKGNLHSIANVRRQMEHENNAVTKNAILQLPVAIAIVKIAKHFSEEKFNLYVETLLDWLVKRLRTKNDKHRESARRILGIILQETGPAKLKFLIHKLKDNLVHGYQLHVLGYTVVTLLYQLYDPQNALVATPSHHGEKRAATSGEVLDPVQEVLTKREKKVHTEEADEPEEDNEAETKRKRLEMTEEERLALEEEEIINQLTNASGKTNFDFQFGVTCLTEIMDDLMLIFLDDYLGDIGHEKEQAELMSKMVEVKSNRAVQGFSFLAKHCQADRVMDGFLHRITWVLTPPSDGKSGLTANIAELHGSAKVRALLQRDMMNKYRNGSKNATADIVFVNKVRLLAVRVARNLMVNPTMDVEQSFRQVLRLVQKHNAVRDEKIAAFEAKDGTRRIRGNAHTVIHKAERKTYKEKLENTFLIPKTPDRVDLDFSSHTVLNTQQKTKLRVYKGRYGKELQEAAKDFYREDPTTAVVLDTVDEFLLKYLLSMLKHVLGIGKEKKYSKAAVQLDVLRKQKEKLVTQEEKEEPEEASDQEEAEENDEEAEDELDRFADAQELSTTKKGSKTKDLTMLFTEGHKEILEELVPAVLQTLKGEGSDAVVAMALDSLLALASLRPSLESVKSLGEDLFLTVLIFFERGGHIKQRAMRVCASVLSHSGFELSDDLAKRLVLLCRAEIVQRSTFLPVSLSLLYAVLGRHIMITEIYEMIDLVTELLVHMANKLNVRRLCVSVLVRFLTEYKMTAQKYKSHLELFVKNLDFPTLSGRLGLLDLLESLILHLPTVVLRQEVSLLFVPLSAMLTSCEWKEGREKAGQVMQLLATNAGLDVIAPLLSASLTPDNARPVRTMAMQTWATILLTLSSQLYTTVGGSKSAKKITEDDDEAVRIADPEDQQQFLSATGWSIPHILAGCCVDQYSAHKERLANQQKKRTGKAVKVDAIVLTGEEREKAELTGWTYVYYSLRCVESLVKAAPFVIYPLVAETLIPHLAHVLSGHAHRWVRGAAWRLLTHYFYTVVEEHMSILSEEVSPIAEEEGEESAANHLPYCVVCTGESTEVKDKMIKVFTQYASLTRSLLDRVAASDVKNEKYMAHEMMQDKGRTSLIKLMLFTTRATTRVALDMLTHLPADQEEVHAVIEKQFSTYDKQLAAVTGPVVKRGSVKGFMVRCATLCQYLGGAVSLLPRKEEDSDEAYLEKVTYLYGPTAMNLLPQLQKVILPFLFAVLHSATAEVSERLHGYAMNTIQLIERQIEERQAQLDQVPATTEKDVSPNSKKRKRPAETETAPAKRLKSDKGTTAPVKEGETAVSVRDILTLLQTGTAVSRNVKKEKLIRKETQKVLKRNRHERSKAK</sequence>
<protein>
    <recommendedName>
        <fullName evidence="2">U3 small nucleolar RNA-associated protein 20 domain-containing protein</fullName>
    </recommendedName>
</protein>
<feature type="compositionally biased region" description="Acidic residues" evidence="1">
    <location>
        <begin position="836"/>
        <end position="860"/>
    </location>
</feature>
<dbReference type="PANTHER" id="PTHR17695:SF11">
    <property type="entry name" value="SMALL SUBUNIT PROCESSOME COMPONENT 20 HOMOLOG"/>
    <property type="match status" value="1"/>
</dbReference>
<organism evidence="3 4">
    <name type="scientific">Angomonas deanei</name>
    <dbReference type="NCBI Taxonomy" id="59799"/>
    <lineage>
        <taxon>Eukaryota</taxon>
        <taxon>Discoba</taxon>
        <taxon>Euglenozoa</taxon>
        <taxon>Kinetoplastea</taxon>
        <taxon>Metakinetoplastina</taxon>
        <taxon>Trypanosomatida</taxon>
        <taxon>Trypanosomatidae</taxon>
        <taxon>Strigomonadinae</taxon>
        <taxon>Angomonas</taxon>
    </lineage>
</organism>
<feature type="region of interest" description="Disordered" evidence="1">
    <location>
        <begin position="1565"/>
        <end position="1611"/>
    </location>
</feature>
<dbReference type="Pfam" id="PF20416">
    <property type="entry name" value="UTP20"/>
    <property type="match status" value="2"/>
</dbReference>
<dbReference type="Proteomes" id="UP000515908">
    <property type="component" value="Chromosome 03"/>
</dbReference>